<dbReference type="GO" id="GO:0016747">
    <property type="term" value="F:acyltransferase activity, transferring groups other than amino-acyl groups"/>
    <property type="evidence" value="ECO:0007669"/>
    <property type="project" value="InterPro"/>
</dbReference>
<evidence type="ECO:0000313" key="5">
    <source>
        <dbReference type="Proteomes" id="UP000194139"/>
    </source>
</evidence>
<dbReference type="AlphaFoldDB" id="A0A1W6Z4X6"/>
<dbReference type="CDD" id="cd04301">
    <property type="entry name" value="NAT_SF"/>
    <property type="match status" value="1"/>
</dbReference>
<dbReference type="Proteomes" id="UP000194139">
    <property type="component" value="Chromosome"/>
</dbReference>
<evidence type="ECO:0000259" key="3">
    <source>
        <dbReference type="PROSITE" id="PS51186"/>
    </source>
</evidence>
<dbReference type="Pfam" id="PF00583">
    <property type="entry name" value="Acetyltransf_1"/>
    <property type="match status" value="1"/>
</dbReference>
<dbReference type="InterPro" id="IPR050680">
    <property type="entry name" value="YpeA/RimI_acetyltransf"/>
</dbReference>
<keyword evidence="1" id="KW-0808">Transferase</keyword>
<dbReference type="PANTHER" id="PTHR43420">
    <property type="entry name" value="ACETYLTRANSFERASE"/>
    <property type="match status" value="1"/>
</dbReference>
<dbReference type="EMBL" id="CP021109">
    <property type="protein sequence ID" value="ARP88398.1"/>
    <property type="molecule type" value="Genomic_DNA"/>
</dbReference>
<dbReference type="Gene3D" id="3.40.630.30">
    <property type="match status" value="1"/>
</dbReference>
<accession>A0A1W6Z4X6</accession>
<name>A0A1W6Z4X6_9BORD</name>
<gene>
    <name evidence="4" type="ORF">CAL13_20900</name>
</gene>
<organism evidence="4 5">
    <name type="scientific">Bordetella genomosp. 9</name>
    <dbReference type="NCBI Taxonomy" id="1416803"/>
    <lineage>
        <taxon>Bacteria</taxon>
        <taxon>Pseudomonadati</taxon>
        <taxon>Pseudomonadota</taxon>
        <taxon>Betaproteobacteria</taxon>
        <taxon>Burkholderiales</taxon>
        <taxon>Alcaligenaceae</taxon>
        <taxon>Bordetella</taxon>
    </lineage>
</organism>
<dbReference type="InterPro" id="IPR016181">
    <property type="entry name" value="Acyl_CoA_acyltransferase"/>
</dbReference>
<keyword evidence="2" id="KW-0012">Acyltransferase</keyword>
<evidence type="ECO:0000256" key="1">
    <source>
        <dbReference type="ARBA" id="ARBA00022679"/>
    </source>
</evidence>
<keyword evidence="5" id="KW-1185">Reference proteome</keyword>
<feature type="domain" description="N-acetyltransferase" evidence="3">
    <location>
        <begin position="132"/>
        <end position="266"/>
    </location>
</feature>
<proteinExistence type="predicted"/>
<dbReference type="SUPFAM" id="SSF55729">
    <property type="entry name" value="Acyl-CoA N-acyltransferases (Nat)"/>
    <property type="match status" value="1"/>
</dbReference>
<evidence type="ECO:0000313" key="4">
    <source>
        <dbReference type="EMBL" id="ARP88398.1"/>
    </source>
</evidence>
<dbReference type="PROSITE" id="PS51186">
    <property type="entry name" value="GNAT"/>
    <property type="match status" value="1"/>
</dbReference>
<protein>
    <recommendedName>
        <fullName evidence="3">N-acetyltransferase domain-containing protein</fullName>
    </recommendedName>
</protein>
<dbReference type="InterPro" id="IPR000182">
    <property type="entry name" value="GNAT_dom"/>
</dbReference>
<dbReference type="PANTHER" id="PTHR43420:SF44">
    <property type="entry name" value="ACETYLTRANSFERASE YPEA"/>
    <property type="match status" value="1"/>
</dbReference>
<evidence type="ECO:0000256" key="2">
    <source>
        <dbReference type="ARBA" id="ARBA00023315"/>
    </source>
</evidence>
<sequence length="266" mass="29478">MRASPTTPAVARTLGKNLLDARIEEAALNATVVREQMIYDGWLVRWAPSKARRARSVNVLAASQRSLDEKLAHCAAVYARARQPFIFRITSICPDTALDGQLDRKGFAAIDDTCVMAMPLAGDESATPQATLRYEQADPGLFARVAGQLRDDTPDQVAEHTQRLTSIAVPCTRWLARDEQGRHVAAGMTVLDGDLAGVFDVVVDPQVRGRGYARQLMHRLLSTGREAGARTAYLQVERGNTPARRLYASLGFADRYTYWYRTQQQD</sequence>
<reference evidence="4 5" key="1">
    <citation type="submission" date="2017-05" db="EMBL/GenBank/DDBJ databases">
        <title>Complete and WGS of Bordetella genogroups.</title>
        <authorList>
            <person name="Spilker T."/>
            <person name="LiPuma J."/>
        </authorList>
    </citation>
    <scope>NUCLEOTIDE SEQUENCE [LARGE SCALE GENOMIC DNA]</scope>
    <source>
        <strain evidence="4 5">AU17164</strain>
    </source>
</reference>
<dbReference type="RefSeq" id="WP_086073420.1">
    <property type="nucleotide sequence ID" value="NZ_CP021109.1"/>
</dbReference>